<dbReference type="PROSITE" id="PS00136">
    <property type="entry name" value="SUBTILASE_ASP"/>
    <property type="match status" value="1"/>
</dbReference>
<feature type="active site" description="Charge relay system" evidence="5 6">
    <location>
        <position position="420"/>
    </location>
</feature>
<evidence type="ECO:0000256" key="8">
    <source>
        <dbReference type="SAM" id="MobiDB-lite"/>
    </source>
</evidence>
<evidence type="ECO:0000313" key="12">
    <source>
        <dbReference type="Proteomes" id="UP000077868"/>
    </source>
</evidence>
<feature type="active site" description="Charge relay system" evidence="5 6">
    <location>
        <position position="169"/>
    </location>
</feature>
<dbReference type="PRINTS" id="PR00723">
    <property type="entry name" value="SUBTILISIN"/>
</dbReference>
<dbReference type="PANTHER" id="PTHR43806">
    <property type="entry name" value="PEPTIDASE S8"/>
    <property type="match status" value="1"/>
</dbReference>
<dbReference type="Proteomes" id="UP000077868">
    <property type="component" value="Chromosome"/>
</dbReference>
<proteinExistence type="inferred from homology"/>
<dbReference type="SUPFAM" id="SSF52743">
    <property type="entry name" value="Subtilisin-like"/>
    <property type="match status" value="1"/>
</dbReference>
<dbReference type="InterPro" id="IPR050131">
    <property type="entry name" value="Peptidase_S8_subtilisin-like"/>
</dbReference>
<dbReference type="PROSITE" id="PS00137">
    <property type="entry name" value="SUBTILASE_HIS"/>
    <property type="match status" value="1"/>
</dbReference>
<dbReference type="PROSITE" id="PS00138">
    <property type="entry name" value="SUBTILASE_SER"/>
    <property type="match status" value="1"/>
</dbReference>
<dbReference type="InterPro" id="IPR036852">
    <property type="entry name" value="Peptidase_S8/S53_dom_sf"/>
</dbReference>
<evidence type="ECO:0000259" key="10">
    <source>
        <dbReference type="Pfam" id="PF00082"/>
    </source>
</evidence>
<feature type="domain" description="Peptidase S8/S53" evidence="10">
    <location>
        <begin position="160"/>
        <end position="471"/>
    </location>
</feature>
<dbReference type="Pfam" id="PF00082">
    <property type="entry name" value="Peptidase_S8"/>
    <property type="match status" value="1"/>
</dbReference>
<protein>
    <submittedName>
        <fullName evidence="11">Subtilisin E</fullName>
        <ecNumber evidence="11">3.4.21.62</ecNumber>
    </submittedName>
</protein>
<evidence type="ECO:0000256" key="4">
    <source>
        <dbReference type="ARBA" id="ARBA00022825"/>
    </source>
</evidence>
<evidence type="ECO:0000313" key="11">
    <source>
        <dbReference type="EMBL" id="ANH40298.1"/>
    </source>
</evidence>
<dbReference type="OrthoDB" id="614750at2"/>
<dbReference type="InterPro" id="IPR023827">
    <property type="entry name" value="Peptidase_S8_Asp-AS"/>
</dbReference>
<feature type="signal peptide" evidence="9">
    <location>
        <begin position="1"/>
        <end position="29"/>
    </location>
</feature>
<gene>
    <name evidence="11" type="primary">aprE_2</name>
    <name evidence="11" type="ORF">I601_3900</name>
</gene>
<dbReference type="STRING" id="1300347.I601_3900"/>
<comment type="similarity">
    <text evidence="1 6 7">Belongs to the peptidase S8 family.</text>
</comment>
<feature type="region of interest" description="Disordered" evidence="8">
    <location>
        <begin position="25"/>
        <end position="44"/>
    </location>
</feature>
<evidence type="ECO:0000256" key="5">
    <source>
        <dbReference type="PIRSR" id="PIRSR615500-1"/>
    </source>
</evidence>
<evidence type="ECO:0000256" key="2">
    <source>
        <dbReference type="ARBA" id="ARBA00022670"/>
    </source>
</evidence>
<dbReference type="InterPro" id="IPR023828">
    <property type="entry name" value="Peptidase_S8_Ser-AS"/>
</dbReference>
<dbReference type="AlphaFoldDB" id="A0A1A9GPT6"/>
<dbReference type="InterPro" id="IPR022398">
    <property type="entry name" value="Peptidase_S8_His-AS"/>
</dbReference>
<evidence type="ECO:0000256" key="9">
    <source>
        <dbReference type="SAM" id="SignalP"/>
    </source>
</evidence>
<dbReference type="PROSITE" id="PS51892">
    <property type="entry name" value="SUBTILASE"/>
    <property type="match status" value="1"/>
</dbReference>
<dbReference type="GO" id="GO:0004252">
    <property type="term" value="F:serine-type endopeptidase activity"/>
    <property type="evidence" value="ECO:0007669"/>
    <property type="project" value="UniProtKB-UniRule"/>
</dbReference>
<dbReference type="RefSeq" id="WP_068113402.1">
    <property type="nucleotide sequence ID" value="NZ_CP015079.1"/>
</dbReference>
<feature type="active site" description="Charge relay system" evidence="5 6">
    <location>
        <position position="221"/>
    </location>
</feature>
<evidence type="ECO:0000256" key="6">
    <source>
        <dbReference type="PROSITE-ProRule" id="PRU01240"/>
    </source>
</evidence>
<reference evidence="11 12" key="1">
    <citation type="submission" date="2016-03" db="EMBL/GenBank/DDBJ databases">
        <title>Complete genome sequence of a soil Actinobacterium, Nocardioides dokdonensis FR1436.</title>
        <authorList>
            <person name="Kwon S.-K."/>
            <person name="Kim K."/>
            <person name="Kim J.F."/>
        </authorList>
    </citation>
    <scope>NUCLEOTIDE SEQUENCE [LARGE SCALE GENOMIC DNA]</scope>
    <source>
        <strain evidence="11 12">FR1436</strain>
    </source>
</reference>
<evidence type="ECO:0000256" key="3">
    <source>
        <dbReference type="ARBA" id="ARBA00022801"/>
    </source>
</evidence>
<feature type="chain" id="PRO_5008388453" evidence="9">
    <location>
        <begin position="30"/>
        <end position="640"/>
    </location>
</feature>
<sequence>MTPPRHRLLALTSAAVLTLSVLGPTGAAAESSTPDTTSTTPSTATGAVERLAATRPGLGRLAATPVVARRERAIVTFGAVPSPAQVAQLRALGLVVQPMSRLPLALVEGPRSALLASVVDGIGLDVYPDEQLSYHDTASSDVVSSSPKAAAALRRKGLTGKGVTVGIVDSGCDGTHPDLTQRMAYNTILVSPEYANAGTDPMLVVPTTGSPYDNTDLGSGHGTHVAGIVAADGSTGAEHIGVAPDAKLACFAIGAVITTTAVVTAYDHMLADDDLFDIDVINNSWGNSFRQYDPADPVNVATKAVTKRGAVVVFSAGNSGSDDAEASVSPFNQAPWVISVAASDLDRKRGDFSSNGLEHDNLRAVPIGPDGHTVVRGDRFGSTSPDLTAPGVQISSSCDSTGSVIGPCPQGGNASASGTSMSSPHIAGVAAVLVQANPRLTPRQVQDALKATATRVTGDAGTVLSYQVGYGHVNLDQAVRLVQGRSGKRLSRAISKRMRAADRRLAREDAWSVRRSDVWQDDAPVLTLGGSYSETHDVRVGRRTDALKVALVYPTPGTAANLALYTATVRDADGEQVARTTTEIGYSTGSASALVEGLAPGRYTVEVSGDYSVSDPDTIDSDSVNGRVVFLQVAQLRKRR</sequence>
<dbReference type="InterPro" id="IPR000209">
    <property type="entry name" value="Peptidase_S8/S53_dom"/>
</dbReference>
<keyword evidence="12" id="KW-1185">Reference proteome</keyword>
<dbReference type="KEGG" id="ndk:I601_3900"/>
<keyword evidence="9" id="KW-0732">Signal</keyword>
<name>A0A1A9GPT6_9ACTN</name>
<dbReference type="EMBL" id="CP015079">
    <property type="protein sequence ID" value="ANH40298.1"/>
    <property type="molecule type" value="Genomic_DNA"/>
</dbReference>
<dbReference type="PATRIC" id="fig|1300347.3.peg.3907"/>
<keyword evidence="3 6" id="KW-0378">Hydrolase</keyword>
<evidence type="ECO:0000256" key="7">
    <source>
        <dbReference type="RuleBase" id="RU003355"/>
    </source>
</evidence>
<organism evidence="11 12">
    <name type="scientific">Nocardioides dokdonensis FR1436</name>
    <dbReference type="NCBI Taxonomy" id="1300347"/>
    <lineage>
        <taxon>Bacteria</taxon>
        <taxon>Bacillati</taxon>
        <taxon>Actinomycetota</taxon>
        <taxon>Actinomycetes</taxon>
        <taxon>Propionibacteriales</taxon>
        <taxon>Nocardioidaceae</taxon>
        <taxon>Nocardioides</taxon>
    </lineage>
</organism>
<dbReference type="GO" id="GO:0006508">
    <property type="term" value="P:proteolysis"/>
    <property type="evidence" value="ECO:0007669"/>
    <property type="project" value="UniProtKB-KW"/>
</dbReference>
<keyword evidence="4 6" id="KW-0720">Serine protease</keyword>
<dbReference type="EC" id="3.4.21.62" evidence="11"/>
<dbReference type="Gene3D" id="3.40.50.200">
    <property type="entry name" value="Peptidase S8/S53 domain"/>
    <property type="match status" value="1"/>
</dbReference>
<accession>A0A1A9GPT6</accession>
<dbReference type="PANTHER" id="PTHR43806:SF11">
    <property type="entry name" value="CEREVISIN-RELATED"/>
    <property type="match status" value="1"/>
</dbReference>
<dbReference type="InterPro" id="IPR015500">
    <property type="entry name" value="Peptidase_S8_subtilisin-rel"/>
</dbReference>
<evidence type="ECO:0000256" key="1">
    <source>
        <dbReference type="ARBA" id="ARBA00011073"/>
    </source>
</evidence>
<keyword evidence="2 6" id="KW-0645">Protease</keyword>